<keyword evidence="1" id="KW-0175">Coiled coil</keyword>
<accession>A0A2R3UAL1</accession>
<reference evidence="2" key="1">
    <citation type="submission" date="2018-03" db="EMBL/GenBank/DDBJ databases">
        <title>Twenty-four Novel Viral Genomes identified from the Dushanzi Mud Volcanic Sediment in Xinjiang, China.</title>
        <authorList>
            <person name="Han L."/>
        </authorList>
    </citation>
    <scope>NUCLEOTIDE SEQUENCE</scope>
</reference>
<organism evidence="2">
    <name type="scientific">Gokushovirinae environmental samples</name>
    <dbReference type="NCBI Taxonomy" id="1478972"/>
    <lineage>
        <taxon>Viruses</taxon>
        <taxon>Monodnaviria</taxon>
        <taxon>Sangervirae</taxon>
        <taxon>Phixviricota</taxon>
        <taxon>Malgrandaviricetes</taxon>
        <taxon>Petitvirales</taxon>
        <taxon>Microviridae</taxon>
        <taxon>environmental samples</taxon>
    </lineage>
</organism>
<evidence type="ECO:0000256" key="1">
    <source>
        <dbReference type="SAM" id="Coils"/>
    </source>
</evidence>
<feature type="coiled-coil region" evidence="1">
    <location>
        <begin position="183"/>
        <end position="225"/>
    </location>
</feature>
<proteinExistence type="predicted"/>
<name>A0A2R3UAL1_9VIRU</name>
<evidence type="ECO:0000313" key="2">
    <source>
        <dbReference type="EMBL" id="AVQ10223.1"/>
    </source>
</evidence>
<protein>
    <submittedName>
        <fullName evidence="2">Minor capsid protein</fullName>
    </submittedName>
</protein>
<sequence>MIPFADTILNDYLAQGRQEDAQNFNMQQASVNRDWQTQMSNTAVQRHVADLQAAGLNPLLAANGAQASTPSGTTASTAPISPHTSIAQGAATASQIAVNDATADKLKAEAENIREATPTHEVDRRERESRIPLNNEQVKNIHQQITESVVRIDKIWAEAQQATSSAKHLDQQITNLRASLPLIKAQIQNLQALSGQASAATEETKQRIRANLPDLQRILSNLEAAHKRATAPGDANRQAAAESYFGQLGAYLNEINPLKGFLK</sequence>
<dbReference type="EMBL" id="MH029523">
    <property type="protein sequence ID" value="AVQ10223.1"/>
    <property type="molecule type" value="Genomic_DNA"/>
</dbReference>